<evidence type="ECO:0000313" key="3">
    <source>
        <dbReference type="Proteomes" id="UP001245683"/>
    </source>
</evidence>
<sequence>MKASFLKIFLAAYLLLAITFIITYNSSMESTSRSWERISLNLPGMCRVVGEPVPLRISGLYRMDFPEGVHIVTPGGTITEPGKIEVTTRGVYIEFTKPINESVQVKIEAVPDWKGAGLALIASLVGGVVVASAFRILGLE</sequence>
<dbReference type="Proteomes" id="UP001245683">
    <property type="component" value="Unassembled WGS sequence"/>
</dbReference>
<feature type="transmembrane region" description="Helical" evidence="1">
    <location>
        <begin position="6"/>
        <end position="24"/>
    </location>
</feature>
<reference evidence="2 3" key="1">
    <citation type="submission" date="2023-08" db="EMBL/GenBank/DDBJ databases">
        <title>Draft genome sequence of Thermococcus waiotapuensis WT1T, a thermophilic sulphur-dependent archaeon from order Thermococcales.</title>
        <authorList>
            <person name="Manners S.H."/>
            <person name="Carere C.R."/>
            <person name="Dhami M.K."/>
            <person name="Dobson R.C.J."/>
            <person name="Stott M.B."/>
        </authorList>
    </citation>
    <scope>NUCLEOTIDE SEQUENCE [LARGE SCALE GENOMIC DNA]</scope>
    <source>
        <strain evidence="2 3">WT1</strain>
    </source>
</reference>
<accession>A0AAE4NWJ1</accession>
<keyword evidence="1" id="KW-0812">Transmembrane</keyword>
<dbReference type="AlphaFoldDB" id="A0AAE4NWJ1"/>
<gene>
    <name evidence="2" type="ORF">RBI02_05505</name>
</gene>
<keyword evidence="1" id="KW-0472">Membrane</keyword>
<evidence type="ECO:0000256" key="1">
    <source>
        <dbReference type="SAM" id="Phobius"/>
    </source>
</evidence>
<organism evidence="2 3">
    <name type="scientific">Thermococcus waiotapuensis</name>
    <dbReference type="NCBI Taxonomy" id="90909"/>
    <lineage>
        <taxon>Archaea</taxon>
        <taxon>Methanobacteriati</taxon>
        <taxon>Methanobacteriota</taxon>
        <taxon>Thermococci</taxon>
        <taxon>Thermococcales</taxon>
        <taxon>Thermococcaceae</taxon>
        <taxon>Thermococcus</taxon>
    </lineage>
</organism>
<protein>
    <submittedName>
        <fullName evidence="2">Uncharacterized protein</fullName>
    </submittedName>
</protein>
<name>A0AAE4NWJ1_9EURY</name>
<dbReference type="EMBL" id="JAVDZE010000002">
    <property type="protein sequence ID" value="MDV3103997.1"/>
    <property type="molecule type" value="Genomic_DNA"/>
</dbReference>
<keyword evidence="3" id="KW-1185">Reference proteome</keyword>
<keyword evidence="1" id="KW-1133">Transmembrane helix</keyword>
<feature type="transmembrane region" description="Helical" evidence="1">
    <location>
        <begin position="116"/>
        <end position="137"/>
    </location>
</feature>
<dbReference type="RefSeq" id="WP_315341629.1">
    <property type="nucleotide sequence ID" value="NZ_JAVDZE010000002.1"/>
</dbReference>
<evidence type="ECO:0000313" key="2">
    <source>
        <dbReference type="EMBL" id="MDV3103997.1"/>
    </source>
</evidence>
<comment type="caution">
    <text evidence="2">The sequence shown here is derived from an EMBL/GenBank/DDBJ whole genome shotgun (WGS) entry which is preliminary data.</text>
</comment>
<proteinExistence type="predicted"/>